<keyword evidence="1" id="KW-0812">Transmembrane</keyword>
<dbReference type="AlphaFoldDB" id="A0A6C0D9Z2"/>
<reference evidence="2" key="1">
    <citation type="journal article" date="2020" name="Nature">
        <title>Giant virus diversity and host interactions through global metagenomics.</title>
        <authorList>
            <person name="Schulz F."/>
            <person name="Roux S."/>
            <person name="Paez-Espino D."/>
            <person name="Jungbluth S."/>
            <person name="Walsh D.A."/>
            <person name="Denef V.J."/>
            <person name="McMahon K.D."/>
            <person name="Konstantinidis K.T."/>
            <person name="Eloe-Fadrosh E.A."/>
            <person name="Kyrpides N.C."/>
            <person name="Woyke T."/>
        </authorList>
    </citation>
    <scope>NUCLEOTIDE SEQUENCE</scope>
    <source>
        <strain evidence="2">GVMAG-M-3300023174-131</strain>
    </source>
</reference>
<feature type="transmembrane region" description="Helical" evidence="1">
    <location>
        <begin position="95"/>
        <end position="113"/>
    </location>
</feature>
<keyword evidence="1" id="KW-0472">Membrane</keyword>
<name>A0A6C0D9Z2_9ZZZZ</name>
<evidence type="ECO:0000313" key="2">
    <source>
        <dbReference type="EMBL" id="QHT13337.1"/>
    </source>
</evidence>
<organism evidence="2">
    <name type="scientific">viral metagenome</name>
    <dbReference type="NCBI Taxonomy" id="1070528"/>
    <lineage>
        <taxon>unclassified sequences</taxon>
        <taxon>metagenomes</taxon>
        <taxon>organismal metagenomes</taxon>
    </lineage>
</organism>
<dbReference type="EMBL" id="MN739566">
    <property type="protein sequence ID" value="QHT13337.1"/>
    <property type="molecule type" value="Genomic_DNA"/>
</dbReference>
<accession>A0A6C0D9Z2</accession>
<keyword evidence="1" id="KW-1133">Transmembrane helix</keyword>
<proteinExistence type="predicted"/>
<protein>
    <submittedName>
        <fullName evidence="2">Uncharacterized protein</fullName>
    </submittedName>
</protein>
<evidence type="ECO:0000256" key="1">
    <source>
        <dbReference type="SAM" id="Phobius"/>
    </source>
</evidence>
<sequence length="120" mass="14056">MNLLLLCLMNLLLSSETHRIISTKLCKNCKYFIAHKKECAMFGDTDFVNGKHDYNYAKTARDNENKCGADANYFEENTNKIITVPYYFILNSISYWPLMPIVVLFFIYIDALYKLTHHIL</sequence>